<dbReference type="FunFam" id="3.90.1380.10:FF:000003">
    <property type="entry name" value="THR4p Threonine synthase"/>
    <property type="match status" value="1"/>
</dbReference>
<dbReference type="Gene3D" id="3.40.50.1100">
    <property type="match status" value="2"/>
</dbReference>
<dbReference type="Pfam" id="PF00291">
    <property type="entry name" value="PALP"/>
    <property type="match status" value="1"/>
</dbReference>
<dbReference type="NCBIfam" id="TIGR00260">
    <property type="entry name" value="thrC"/>
    <property type="match status" value="1"/>
</dbReference>
<dbReference type="PANTHER" id="PTHR42690">
    <property type="entry name" value="THREONINE SYNTHASE FAMILY MEMBER"/>
    <property type="match status" value="1"/>
</dbReference>
<evidence type="ECO:0000313" key="9">
    <source>
        <dbReference type="EMBL" id="GBG33597.1"/>
    </source>
</evidence>
<dbReference type="Gene3D" id="3.90.1380.10">
    <property type="entry name" value="Threonine synthase, N-terminal domain"/>
    <property type="match status" value="1"/>
</dbReference>
<protein>
    <submittedName>
        <fullName evidence="9">Threonine synthase</fullName>
    </submittedName>
</protein>
<evidence type="ECO:0000259" key="7">
    <source>
        <dbReference type="Pfam" id="PF00291"/>
    </source>
</evidence>
<evidence type="ECO:0000313" key="10">
    <source>
        <dbReference type="Proteomes" id="UP000241890"/>
    </source>
</evidence>
<gene>
    <name evidence="9" type="ORF">FCC1311_098202</name>
</gene>
<dbReference type="SUPFAM" id="SSF53686">
    <property type="entry name" value="Tryptophan synthase beta subunit-like PLP-dependent enzymes"/>
    <property type="match status" value="1"/>
</dbReference>
<dbReference type="Proteomes" id="UP000241890">
    <property type="component" value="Unassembled WGS sequence"/>
</dbReference>
<organism evidence="9 10">
    <name type="scientific">Hondaea fermentalgiana</name>
    <dbReference type="NCBI Taxonomy" id="2315210"/>
    <lineage>
        <taxon>Eukaryota</taxon>
        <taxon>Sar</taxon>
        <taxon>Stramenopiles</taxon>
        <taxon>Bigyra</taxon>
        <taxon>Labyrinthulomycetes</taxon>
        <taxon>Thraustochytrida</taxon>
        <taxon>Thraustochytriidae</taxon>
        <taxon>Hondaea</taxon>
    </lineage>
</organism>
<dbReference type="InterPro" id="IPR029144">
    <property type="entry name" value="Thr_synth_N"/>
</dbReference>
<name>A0A2R5GRT7_9STRA</name>
<accession>A0A2R5GRT7</accession>
<dbReference type="InterPro" id="IPR004450">
    <property type="entry name" value="Thr_synthase-like"/>
</dbReference>
<comment type="caution">
    <text evidence="9">The sequence shown here is derived from an EMBL/GenBank/DDBJ whole genome shotgun (WGS) entry which is preliminary data.</text>
</comment>
<evidence type="ECO:0000256" key="4">
    <source>
        <dbReference type="ARBA" id="ARBA00023239"/>
    </source>
</evidence>
<keyword evidence="4" id="KW-0456">Lyase</keyword>
<keyword evidence="6" id="KW-0812">Transmembrane</keyword>
<comment type="similarity">
    <text evidence="2">Belongs to the threonine synthase family.</text>
</comment>
<dbReference type="Pfam" id="PF14821">
    <property type="entry name" value="Thr_synth_N"/>
    <property type="match status" value="1"/>
</dbReference>
<evidence type="ECO:0000256" key="2">
    <source>
        <dbReference type="ARBA" id="ARBA00005517"/>
    </source>
</evidence>
<keyword evidence="6" id="KW-1133">Transmembrane helix</keyword>
<dbReference type="PANTHER" id="PTHR42690:SF1">
    <property type="entry name" value="THREONINE SYNTHASE-LIKE 2"/>
    <property type="match status" value="1"/>
</dbReference>
<feature type="domain" description="Tryptophan synthase beta chain-like PALP" evidence="7">
    <location>
        <begin position="132"/>
        <end position="389"/>
    </location>
</feature>
<dbReference type="EMBL" id="BEYU01000163">
    <property type="protein sequence ID" value="GBG33597.1"/>
    <property type="molecule type" value="Genomic_DNA"/>
</dbReference>
<evidence type="ECO:0000256" key="1">
    <source>
        <dbReference type="ARBA" id="ARBA00001933"/>
    </source>
</evidence>
<dbReference type="InterPro" id="IPR051166">
    <property type="entry name" value="Threonine_Synthase"/>
</dbReference>
<evidence type="ECO:0000256" key="5">
    <source>
        <dbReference type="PIRSR" id="PIRSR604450-51"/>
    </source>
</evidence>
<evidence type="ECO:0000256" key="3">
    <source>
        <dbReference type="ARBA" id="ARBA00022898"/>
    </source>
</evidence>
<feature type="transmembrane region" description="Helical" evidence="6">
    <location>
        <begin position="6"/>
        <end position="25"/>
    </location>
</feature>
<evidence type="ECO:0000259" key="8">
    <source>
        <dbReference type="Pfam" id="PF14821"/>
    </source>
</evidence>
<dbReference type="InParanoid" id="A0A2R5GRT7"/>
<sequence>MSATGEFVTGAVAGVAAAVAGVMLVQQRSKFVKALGLQQKPVYTSTRGFAGKDGKGLDFETAVLAGLGEDGGLFVPSFFPQVSQDTIDSWYGLSFQALAYEIMSLYIPENQVPADKLRDIIDRSYATFRHEEVTPVVRVGSEGEGPKVLELWHGETWAFKDVALSFLGNMFEHFITRRNSLVTVLGATSGDTGSSAIHGLRGKKGVEVFILFPEGRVSPIQELQMTTVAEENVHCLAVKGTFDDAQAIVKAMFRDPSAREQFNLGAVNSINFCRILAQITYYFYSYLRIVPKGSGKRISFSVPTGNFGDILAGYYAKRMGLPVDRLIVATNDNEIVHQFFSRGEYFKPAEVQQTLAPSMDICVSSNFERFLYHMVDDDAETLAAMMKEFEETGKLKASEDLLRRSQAEMSSASLSRSEIIAVVKDNYEKYQYLLDPHSAIGVGAADKVNVTTSDVVCLACAHWGKFTDAAGQAIGEETFAKIPYPPLLEQLKSLPKRKTVLDATKDAVRNEMSKFVKKE</sequence>
<feature type="domain" description="Threonine synthase N-terminal" evidence="8">
    <location>
        <begin position="43"/>
        <end position="125"/>
    </location>
</feature>
<dbReference type="Pfam" id="PF24857">
    <property type="entry name" value="THR4_C"/>
    <property type="match status" value="1"/>
</dbReference>
<reference evidence="9 10" key="1">
    <citation type="submission" date="2017-12" db="EMBL/GenBank/DDBJ databases">
        <title>Sequencing, de novo assembly and annotation of complete genome of a new Thraustochytrid species, strain FCC1311.</title>
        <authorList>
            <person name="Sedici K."/>
            <person name="Godart F."/>
            <person name="Aiese Cigliano R."/>
            <person name="Sanseverino W."/>
            <person name="Barakat M."/>
            <person name="Ortet P."/>
            <person name="Marechal E."/>
            <person name="Cagnac O."/>
            <person name="Amato A."/>
        </authorList>
    </citation>
    <scope>NUCLEOTIDE SEQUENCE [LARGE SCALE GENOMIC DNA]</scope>
</reference>
<keyword evidence="10" id="KW-1185">Reference proteome</keyword>
<dbReference type="InterPro" id="IPR036052">
    <property type="entry name" value="TrpB-like_PALP_sf"/>
</dbReference>
<dbReference type="CDD" id="cd01560">
    <property type="entry name" value="Thr-synth_2"/>
    <property type="match status" value="1"/>
</dbReference>
<comment type="cofactor">
    <cofactor evidence="1 5">
        <name>pyridoxal 5'-phosphate</name>
        <dbReference type="ChEBI" id="CHEBI:597326"/>
    </cofactor>
</comment>
<proteinExistence type="inferred from homology"/>
<evidence type="ECO:0000256" key="6">
    <source>
        <dbReference type="SAM" id="Phobius"/>
    </source>
</evidence>
<dbReference type="GO" id="GO:0009088">
    <property type="term" value="P:threonine biosynthetic process"/>
    <property type="evidence" value="ECO:0007669"/>
    <property type="project" value="TreeGrafter"/>
</dbReference>
<dbReference type="OrthoDB" id="5203861at2759"/>
<dbReference type="AlphaFoldDB" id="A0A2R5GRT7"/>
<dbReference type="InterPro" id="IPR001926">
    <property type="entry name" value="TrpB-like_PALP"/>
</dbReference>
<dbReference type="GO" id="GO:0004795">
    <property type="term" value="F:threonine synthase activity"/>
    <property type="evidence" value="ECO:0007669"/>
    <property type="project" value="TreeGrafter"/>
</dbReference>
<feature type="modified residue" description="N6-(pyridoxal phosphate)lysine" evidence="5">
    <location>
        <position position="160"/>
    </location>
</feature>
<keyword evidence="3 5" id="KW-0663">Pyridoxal phosphate</keyword>
<keyword evidence="6" id="KW-0472">Membrane</keyword>
<dbReference type="InterPro" id="IPR037158">
    <property type="entry name" value="Thr_synth_N_sf"/>
</dbReference>